<evidence type="ECO:0000256" key="1">
    <source>
        <dbReference type="ARBA" id="ARBA00022723"/>
    </source>
</evidence>
<proteinExistence type="predicted"/>
<keyword evidence="2 4" id="KW-0863">Zinc-finger</keyword>
<evidence type="ECO:0000313" key="8">
    <source>
        <dbReference type="Proteomes" id="UP000193498"/>
    </source>
</evidence>
<evidence type="ECO:0000259" key="6">
    <source>
        <dbReference type="PROSITE" id="PS51044"/>
    </source>
</evidence>
<dbReference type="EMBL" id="MCFE01000344">
    <property type="protein sequence ID" value="ORX91068.1"/>
    <property type="molecule type" value="Genomic_DNA"/>
</dbReference>
<evidence type="ECO:0000256" key="3">
    <source>
        <dbReference type="ARBA" id="ARBA00022833"/>
    </source>
</evidence>
<evidence type="ECO:0000256" key="4">
    <source>
        <dbReference type="PROSITE-ProRule" id="PRU00452"/>
    </source>
</evidence>
<evidence type="ECO:0000256" key="5">
    <source>
        <dbReference type="SAM" id="MobiDB-lite"/>
    </source>
</evidence>
<reference evidence="7 8" key="1">
    <citation type="submission" date="2016-07" db="EMBL/GenBank/DDBJ databases">
        <title>Pervasive Adenine N6-methylation of Active Genes in Fungi.</title>
        <authorList>
            <consortium name="DOE Joint Genome Institute"/>
            <person name="Mondo S.J."/>
            <person name="Dannebaum R.O."/>
            <person name="Kuo R.C."/>
            <person name="Labutti K."/>
            <person name="Haridas S."/>
            <person name="Kuo A."/>
            <person name="Salamov A."/>
            <person name="Ahrendt S.R."/>
            <person name="Lipzen A."/>
            <person name="Sullivan W."/>
            <person name="Andreopoulos W.B."/>
            <person name="Clum A."/>
            <person name="Lindquist E."/>
            <person name="Daum C."/>
            <person name="Ramamoorthy G.K."/>
            <person name="Gryganskyi A."/>
            <person name="Culley D."/>
            <person name="Magnuson J.K."/>
            <person name="James T.Y."/>
            <person name="O'Malley M.A."/>
            <person name="Stajich J.E."/>
            <person name="Spatafora J.W."/>
            <person name="Visel A."/>
            <person name="Grigoriev I.V."/>
        </authorList>
    </citation>
    <scope>NUCLEOTIDE SEQUENCE [LARGE SCALE GENOMIC DNA]</scope>
    <source>
        <strain evidence="7 8">CBS 931.73</strain>
    </source>
</reference>
<dbReference type="STRING" id="1314790.A0A1Y1XZB0"/>
<dbReference type="GO" id="GO:0008270">
    <property type="term" value="F:zinc ion binding"/>
    <property type="evidence" value="ECO:0007669"/>
    <property type="project" value="UniProtKB-KW"/>
</dbReference>
<dbReference type="Proteomes" id="UP000193498">
    <property type="component" value="Unassembled WGS sequence"/>
</dbReference>
<name>A0A1Y1XZB0_9FUNG</name>
<dbReference type="OrthoDB" id="28127at2759"/>
<feature type="compositionally biased region" description="Low complexity" evidence="5">
    <location>
        <begin position="361"/>
        <end position="371"/>
    </location>
</feature>
<gene>
    <name evidence="7" type="ORF">K493DRAFT_53843</name>
</gene>
<dbReference type="CDD" id="cd16650">
    <property type="entry name" value="SP-RING_PIAS-like"/>
    <property type="match status" value="1"/>
</dbReference>
<sequence length="385" mass="43522">MQLFDARFKPIPFLKTVTRLWCQKILYVETVGAKGTYYSHGFTARIPLVLFNASTSPDNRRLVHISIFSPETGKMWEANHLNQIMQLKIDNNYVILSKKQLSAGLQHFDITRFVEKALTSRTDTYLTVTVNVPAKFARQDIIVVHSLVLQSIEEVTARVYAQSIVQLQRTARKPLNITIPTKLAEVEKVLMTLASNLNDAPLTANKPAIEDDDIEMGDQIISFVCPLSLKKIQHPSKGKRCKHAQCFDVQSFLKCNMDNIKWKCIVCNEELPFSELIIDVKFKNYLHDYPNLDRCLIHSDGTTAPLPQENRKSRTSTPAVTEPCDVDKPHKRSISEVIELSDESENELEQPPRTKSNPNPSKQASSLSSISQHGPNSSPEIIILD</sequence>
<comment type="caution">
    <text evidence="7">The sequence shown here is derived from an EMBL/GenBank/DDBJ whole genome shotgun (WGS) entry which is preliminary data.</text>
</comment>
<dbReference type="GO" id="GO:0000785">
    <property type="term" value="C:chromatin"/>
    <property type="evidence" value="ECO:0007669"/>
    <property type="project" value="TreeGrafter"/>
</dbReference>
<dbReference type="InterPro" id="IPR013083">
    <property type="entry name" value="Znf_RING/FYVE/PHD"/>
</dbReference>
<protein>
    <recommendedName>
        <fullName evidence="6">SP-RING-type domain-containing protein</fullName>
    </recommendedName>
</protein>
<evidence type="ECO:0000256" key="2">
    <source>
        <dbReference type="ARBA" id="ARBA00022771"/>
    </source>
</evidence>
<dbReference type="GO" id="GO:0016925">
    <property type="term" value="P:protein sumoylation"/>
    <property type="evidence" value="ECO:0007669"/>
    <property type="project" value="TreeGrafter"/>
</dbReference>
<dbReference type="PANTHER" id="PTHR10782:SF4">
    <property type="entry name" value="TONALLI, ISOFORM E"/>
    <property type="match status" value="1"/>
</dbReference>
<feature type="region of interest" description="Disordered" evidence="5">
    <location>
        <begin position="302"/>
        <end position="385"/>
    </location>
</feature>
<dbReference type="GO" id="GO:0061665">
    <property type="term" value="F:SUMO ligase activity"/>
    <property type="evidence" value="ECO:0007669"/>
    <property type="project" value="TreeGrafter"/>
</dbReference>
<feature type="compositionally biased region" description="Acidic residues" evidence="5">
    <location>
        <begin position="339"/>
        <end position="348"/>
    </location>
</feature>
<keyword evidence="8" id="KW-1185">Reference proteome</keyword>
<dbReference type="InterPro" id="IPR004181">
    <property type="entry name" value="Znf_MIZ"/>
</dbReference>
<accession>A0A1Y1XZB0</accession>
<dbReference type="InParanoid" id="A0A1Y1XZB0"/>
<feature type="domain" description="SP-RING-type" evidence="6">
    <location>
        <begin position="210"/>
        <end position="291"/>
    </location>
</feature>
<dbReference type="PROSITE" id="PS51044">
    <property type="entry name" value="ZF_SP_RING"/>
    <property type="match status" value="1"/>
</dbReference>
<dbReference type="PANTHER" id="PTHR10782">
    <property type="entry name" value="ZINC FINGER MIZ DOMAIN-CONTAINING PROTEIN"/>
    <property type="match status" value="1"/>
</dbReference>
<keyword evidence="1" id="KW-0479">Metal-binding</keyword>
<dbReference type="Pfam" id="PF02891">
    <property type="entry name" value="zf-MIZ"/>
    <property type="match status" value="1"/>
</dbReference>
<dbReference type="Gene3D" id="3.30.40.10">
    <property type="entry name" value="Zinc/RING finger domain, C3HC4 (zinc finger)"/>
    <property type="match status" value="1"/>
</dbReference>
<evidence type="ECO:0000313" key="7">
    <source>
        <dbReference type="EMBL" id="ORX91068.1"/>
    </source>
</evidence>
<dbReference type="AlphaFoldDB" id="A0A1Y1XZB0"/>
<keyword evidence="3" id="KW-0862">Zinc</keyword>
<organism evidence="7 8">
    <name type="scientific">Basidiobolus meristosporus CBS 931.73</name>
    <dbReference type="NCBI Taxonomy" id="1314790"/>
    <lineage>
        <taxon>Eukaryota</taxon>
        <taxon>Fungi</taxon>
        <taxon>Fungi incertae sedis</taxon>
        <taxon>Zoopagomycota</taxon>
        <taxon>Entomophthoromycotina</taxon>
        <taxon>Basidiobolomycetes</taxon>
        <taxon>Basidiobolales</taxon>
        <taxon>Basidiobolaceae</taxon>
        <taxon>Basidiobolus</taxon>
    </lineage>
</organism>